<organism evidence="2 3">
    <name type="scientific">Halovulum marinum</name>
    <dbReference type="NCBI Taxonomy" id="2662447"/>
    <lineage>
        <taxon>Bacteria</taxon>
        <taxon>Pseudomonadati</taxon>
        <taxon>Pseudomonadota</taxon>
        <taxon>Alphaproteobacteria</taxon>
        <taxon>Rhodobacterales</taxon>
        <taxon>Paracoccaceae</taxon>
        <taxon>Halovulum</taxon>
    </lineage>
</organism>
<evidence type="ECO:0000256" key="1">
    <source>
        <dbReference type="SAM" id="Phobius"/>
    </source>
</evidence>
<feature type="transmembrane region" description="Helical" evidence="1">
    <location>
        <begin position="171"/>
        <end position="195"/>
    </location>
</feature>
<gene>
    <name evidence="2" type="ORF">GE300_08420</name>
</gene>
<dbReference type="RefSeq" id="WP_154446111.1">
    <property type="nucleotide sequence ID" value="NZ_WIND01000004.1"/>
</dbReference>
<protein>
    <recommendedName>
        <fullName evidence="4">TVP38/TMEM64 family membrane protein</fullName>
    </recommendedName>
</protein>
<comment type="caution">
    <text evidence="2">The sequence shown here is derived from an EMBL/GenBank/DDBJ whole genome shotgun (WGS) entry which is preliminary data.</text>
</comment>
<proteinExistence type="predicted"/>
<sequence length="232" mass="24183">MTRRAPCANAAPRPSRTAAGMALRLLLALAVVVALNLTLGAWLRGIEQQLRPETLESLRRGIWVTCLLYALLLAVPFVPGVEIGLAMLGMFGAAVAPHVYLATVGGMTLAFAAGRLIPLPALARLAGRLRMTRAEARLQALAALPPDALTRVLIAEAPGRLAPLLLRRRHIALALLVNLPGNGLIGGGGGIGLVAGLSRVYSVAGFVLTIVIAVAPVPLAVWLFGTRVLPGF</sequence>
<name>A0A6L5Z0M2_9RHOB</name>
<keyword evidence="1" id="KW-0812">Transmembrane</keyword>
<feature type="transmembrane region" description="Helical" evidence="1">
    <location>
        <begin position="201"/>
        <end position="224"/>
    </location>
</feature>
<keyword evidence="1" id="KW-0472">Membrane</keyword>
<feature type="transmembrane region" description="Helical" evidence="1">
    <location>
        <begin position="21"/>
        <end position="42"/>
    </location>
</feature>
<reference evidence="2 3" key="1">
    <citation type="submission" date="2019-10" db="EMBL/GenBank/DDBJ databases">
        <title>Cognatihalovulum marinum gen. nov. sp. nov., a new member of the family Rhodobacteraceae isolated from deep seawater of the Northwest Indian Ocean.</title>
        <authorList>
            <person name="Ruan C."/>
            <person name="Wang J."/>
            <person name="Zheng X."/>
            <person name="Song L."/>
            <person name="Zhu Y."/>
            <person name="Huang Y."/>
            <person name="Lu Z."/>
            <person name="Du W."/>
            <person name="Huang L."/>
            <person name="Dai X."/>
        </authorList>
    </citation>
    <scope>NUCLEOTIDE SEQUENCE [LARGE SCALE GENOMIC DNA]</scope>
    <source>
        <strain evidence="2 3">2CG4</strain>
    </source>
</reference>
<accession>A0A6L5Z0M2</accession>
<evidence type="ECO:0000313" key="3">
    <source>
        <dbReference type="Proteomes" id="UP000474957"/>
    </source>
</evidence>
<evidence type="ECO:0008006" key="4">
    <source>
        <dbReference type="Google" id="ProtNLM"/>
    </source>
</evidence>
<feature type="transmembrane region" description="Helical" evidence="1">
    <location>
        <begin position="62"/>
        <end position="79"/>
    </location>
</feature>
<feature type="transmembrane region" description="Helical" evidence="1">
    <location>
        <begin position="99"/>
        <end position="123"/>
    </location>
</feature>
<evidence type="ECO:0000313" key="2">
    <source>
        <dbReference type="EMBL" id="MSU89640.1"/>
    </source>
</evidence>
<keyword evidence="3" id="KW-1185">Reference proteome</keyword>
<keyword evidence="1" id="KW-1133">Transmembrane helix</keyword>
<dbReference type="AlphaFoldDB" id="A0A6L5Z0M2"/>
<dbReference type="EMBL" id="WIND01000004">
    <property type="protein sequence ID" value="MSU89640.1"/>
    <property type="molecule type" value="Genomic_DNA"/>
</dbReference>
<dbReference type="Proteomes" id="UP000474957">
    <property type="component" value="Unassembled WGS sequence"/>
</dbReference>